<name>A0A0E9TYM5_ANGAN</name>
<dbReference type="EMBL" id="GBXM01049916">
    <property type="protein sequence ID" value="JAH58661.1"/>
    <property type="molecule type" value="Transcribed_RNA"/>
</dbReference>
<accession>A0A0E9TYM5</accession>
<organism evidence="1">
    <name type="scientific">Anguilla anguilla</name>
    <name type="common">European freshwater eel</name>
    <name type="synonym">Muraena anguilla</name>
    <dbReference type="NCBI Taxonomy" id="7936"/>
    <lineage>
        <taxon>Eukaryota</taxon>
        <taxon>Metazoa</taxon>
        <taxon>Chordata</taxon>
        <taxon>Craniata</taxon>
        <taxon>Vertebrata</taxon>
        <taxon>Euteleostomi</taxon>
        <taxon>Actinopterygii</taxon>
        <taxon>Neopterygii</taxon>
        <taxon>Teleostei</taxon>
        <taxon>Anguilliformes</taxon>
        <taxon>Anguillidae</taxon>
        <taxon>Anguilla</taxon>
    </lineage>
</organism>
<evidence type="ECO:0000313" key="1">
    <source>
        <dbReference type="EMBL" id="JAH58661.1"/>
    </source>
</evidence>
<reference evidence="1" key="2">
    <citation type="journal article" date="2015" name="Fish Shellfish Immunol.">
        <title>Early steps in the European eel (Anguilla anguilla)-Vibrio vulnificus interaction in the gills: Role of the RtxA13 toxin.</title>
        <authorList>
            <person name="Callol A."/>
            <person name="Pajuelo D."/>
            <person name="Ebbesson L."/>
            <person name="Teles M."/>
            <person name="MacKenzie S."/>
            <person name="Amaro C."/>
        </authorList>
    </citation>
    <scope>NUCLEOTIDE SEQUENCE</scope>
</reference>
<reference evidence="1" key="1">
    <citation type="submission" date="2014-11" db="EMBL/GenBank/DDBJ databases">
        <authorList>
            <person name="Amaro Gonzalez C."/>
        </authorList>
    </citation>
    <scope>NUCLEOTIDE SEQUENCE</scope>
</reference>
<sequence length="12" mass="1509">MLIRLEFEDMVL</sequence>
<proteinExistence type="predicted"/>
<protein>
    <submittedName>
        <fullName evidence="1">Uncharacterized protein</fullName>
    </submittedName>
</protein>